<dbReference type="PANTHER" id="PTHR42037:SF1">
    <property type="match status" value="1"/>
</dbReference>
<reference evidence="2" key="1">
    <citation type="journal article" date="2021" name="Nat. Commun.">
        <title>Genetic determinants of endophytism in the Arabidopsis root mycobiome.</title>
        <authorList>
            <person name="Mesny F."/>
            <person name="Miyauchi S."/>
            <person name="Thiergart T."/>
            <person name="Pickel B."/>
            <person name="Atanasova L."/>
            <person name="Karlsson M."/>
            <person name="Huettel B."/>
            <person name="Barry K.W."/>
            <person name="Haridas S."/>
            <person name="Chen C."/>
            <person name="Bauer D."/>
            <person name="Andreopoulos W."/>
            <person name="Pangilinan J."/>
            <person name="LaButti K."/>
            <person name="Riley R."/>
            <person name="Lipzen A."/>
            <person name="Clum A."/>
            <person name="Drula E."/>
            <person name="Henrissat B."/>
            <person name="Kohler A."/>
            <person name="Grigoriev I.V."/>
            <person name="Martin F.M."/>
            <person name="Hacquard S."/>
        </authorList>
    </citation>
    <scope>NUCLEOTIDE SEQUENCE</scope>
    <source>
        <strain evidence="2">MPI-SDFR-AT-0073</strain>
    </source>
</reference>
<dbReference type="AlphaFoldDB" id="A0A9P9A0E9"/>
<organism evidence="2 3">
    <name type="scientific">Truncatella angustata</name>
    <dbReference type="NCBI Taxonomy" id="152316"/>
    <lineage>
        <taxon>Eukaryota</taxon>
        <taxon>Fungi</taxon>
        <taxon>Dikarya</taxon>
        <taxon>Ascomycota</taxon>
        <taxon>Pezizomycotina</taxon>
        <taxon>Sordariomycetes</taxon>
        <taxon>Xylariomycetidae</taxon>
        <taxon>Amphisphaeriales</taxon>
        <taxon>Sporocadaceae</taxon>
        <taxon>Truncatella</taxon>
    </lineage>
</organism>
<dbReference type="InterPro" id="IPR027796">
    <property type="entry name" value="OTT_1508_deam-like"/>
</dbReference>
<proteinExistence type="predicted"/>
<gene>
    <name evidence="2" type="ORF">BKA67DRAFT_532422</name>
</gene>
<dbReference type="GeneID" id="70128423"/>
<feature type="compositionally biased region" description="Polar residues" evidence="1">
    <location>
        <begin position="473"/>
        <end position="483"/>
    </location>
</feature>
<evidence type="ECO:0000313" key="2">
    <source>
        <dbReference type="EMBL" id="KAH6657198.1"/>
    </source>
</evidence>
<keyword evidence="3" id="KW-1185">Reference proteome</keyword>
<dbReference type="RefSeq" id="XP_045961432.1">
    <property type="nucleotide sequence ID" value="XM_046099531.1"/>
</dbReference>
<accession>A0A9P9A0E9</accession>
<name>A0A9P9A0E9_9PEZI</name>
<dbReference type="EMBL" id="JAGPXC010000002">
    <property type="protein sequence ID" value="KAH6657198.1"/>
    <property type="molecule type" value="Genomic_DNA"/>
</dbReference>
<protein>
    <submittedName>
        <fullName evidence="2">Uncharacterized protein</fullName>
    </submittedName>
</protein>
<dbReference type="Proteomes" id="UP000758603">
    <property type="component" value="Unassembled WGS sequence"/>
</dbReference>
<dbReference type="OrthoDB" id="3251507at2759"/>
<comment type="caution">
    <text evidence="2">The sequence shown here is derived from an EMBL/GenBank/DDBJ whole genome shotgun (WGS) entry which is preliminary data.</text>
</comment>
<sequence>MSHTVNTMMVLPIKGKMPRMDPYQRLINRFFEPLILQYSLGKTQGDYIPGTQEKGTTNARRRRLLENICYICDYNKGGDTTTSIGLEERHDCFNFWVASNIGSTGMVDFIADVLNDTQVILTTDQRLRSIREQRLIQKCINFARKRVKKEANLLSKVVEKCKDHLREESGILKIDGVLLHWLSTFDTQDSIALCERAYEVRKGLEMKELVIRSQVGEDEPANSDRAPTFALVRHMLGRLAHHVRAPRQIVDDASHLNELLQNYVIRRVDIPPCIPPPKADGLTTLPSILKRMLPANDSTLPNYEAALLNLDRKLQIGQRVLEQYQLPSFKPRVHSEIQVLEHFYKGGLAFAGNDCFIASSKPACYCCHLYIRSHPLNLVEPASHKNLYLNWGVPLLPGGVRDPDFKDQQKIIIKMLETIRREALDRIMRQTGGPKGHPDSLTGITPSMSVISAAQAARLTSLESQLSGLTIDSNGVSSVNGRNGSEDSDFEGSVGASSDSSDNKYDHKVSQLGDSDSDDDCASIGGGARLHQRLSTDSLCKVQSLRRML</sequence>
<feature type="region of interest" description="Disordered" evidence="1">
    <location>
        <begin position="473"/>
        <end position="523"/>
    </location>
</feature>
<evidence type="ECO:0000256" key="1">
    <source>
        <dbReference type="SAM" id="MobiDB-lite"/>
    </source>
</evidence>
<dbReference type="Pfam" id="PF14441">
    <property type="entry name" value="OTT_1508_deam"/>
    <property type="match status" value="1"/>
</dbReference>
<evidence type="ECO:0000313" key="3">
    <source>
        <dbReference type="Proteomes" id="UP000758603"/>
    </source>
</evidence>
<dbReference type="PANTHER" id="PTHR42037">
    <property type="match status" value="1"/>
</dbReference>